<accession>A0A9N9PB83</accession>
<reference evidence="1" key="1">
    <citation type="submission" date="2021-06" db="EMBL/GenBank/DDBJ databases">
        <authorList>
            <person name="Kallberg Y."/>
            <person name="Tangrot J."/>
            <person name="Rosling A."/>
        </authorList>
    </citation>
    <scope>NUCLEOTIDE SEQUENCE</scope>
    <source>
        <strain evidence="1">MA453B</strain>
    </source>
</reference>
<organism evidence="1 2">
    <name type="scientific">Dentiscutata erythropus</name>
    <dbReference type="NCBI Taxonomy" id="1348616"/>
    <lineage>
        <taxon>Eukaryota</taxon>
        <taxon>Fungi</taxon>
        <taxon>Fungi incertae sedis</taxon>
        <taxon>Mucoromycota</taxon>
        <taxon>Glomeromycotina</taxon>
        <taxon>Glomeromycetes</taxon>
        <taxon>Diversisporales</taxon>
        <taxon>Gigasporaceae</taxon>
        <taxon>Dentiscutata</taxon>
    </lineage>
</organism>
<comment type="caution">
    <text evidence="1">The sequence shown here is derived from an EMBL/GenBank/DDBJ whole genome shotgun (WGS) entry which is preliminary data.</text>
</comment>
<proteinExistence type="predicted"/>
<evidence type="ECO:0000313" key="2">
    <source>
        <dbReference type="Proteomes" id="UP000789405"/>
    </source>
</evidence>
<gene>
    <name evidence="1" type="ORF">DERYTH_LOCUS24034</name>
</gene>
<sequence length="171" mass="19418">QNYHELLAKDYINKTNNQQQGENEALLWIDNFLKENSCDMTQCGLPQPHGYNIADGFNEENATLSLLNTTDNLNNTINFTFSAYILNNPTKCLQRAILCPLNIEVNLINDTILNQLEGDATELYSADNLADNENSKLQNNNMYQRNMINFELLNSFNASGVPKHCLKLKRG</sequence>
<dbReference type="EMBL" id="CAJVPY010038654">
    <property type="protein sequence ID" value="CAG8804131.1"/>
    <property type="molecule type" value="Genomic_DNA"/>
</dbReference>
<dbReference type="OrthoDB" id="3366231at2759"/>
<protein>
    <submittedName>
        <fullName evidence="1">16757_t:CDS:1</fullName>
    </submittedName>
</protein>
<keyword evidence="2" id="KW-1185">Reference proteome</keyword>
<dbReference type="Proteomes" id="UP000789405">
    <property type="component" value="Unassembled WGS sequence"/>
</dbReference>
<name>A0A9N9PB83_9GLOM</name>
<evidence type="ECO:0000313" key="1">
    <source>
        <dbReference type="EMBL" id="CAG8804131.1"/>
    </source>
</evidence>
<feature type="non-terminal residue" evidence="1">
    <location>
        <position position="171"/>
    </location>
</feature>
<feature type="non-terminal residue" evidence="1">
    <location>
        <position position="1"/>
    </location>
</feature>
<dbReference type="AlphaFoldDB" id="A0A9N9PB83"/>